<evidence type="ECO:0000313" key="2">
    <source>
        <dbReference type="EMBL" id="KKS80150.1"/>
    </source>
</evidence>
<keyword evidence="2" id="KW-0808">Transferase</keyword>
<name>A0A0G1C3C2_9BACT</name>
<feature type="domain" description="Methyltransferase type 11" evidence="1">
    <location>
        <begin position="2"/>
        <end position="71"/>
    </location>
</feature>
<reference evidence="2 3" key="1">
    <citation type="journal article" date="2015" name="Nature">
        <title>rRNA introns, odd ribosomes, and small enigmatic genomes across a large radiation of phyla.</title>
        <authorList>
            <person name="Brown C.T."/>
            <person name="Hug L.A."/>
            <person name="Thomas B.C."/>
            <person name="Sharon I."/>
            <person name="Castelle C.J."/>
            <person name="Singh A."/>
            <person name="Wilkins M.J."/>
            <person name="Williams K.H."/>
            <person name="Banfield J.F."/>
        </authorList>
    </citation>
    <scope>NUCLEOTIDE SEQUENCE [LARGE SCALE GENOMIC DNA]</scope>
</reference>
<dbReference type="CDD" id="cd02440">
    <property type="entry name" value="AdoMet_MTases"/>
    <property type="match status" value="1"/>
</dbReference>
<protein>
    <submittedName>
        <fullName evidence="2">Phosphatidylethanolamine N-methyltransferase</fullName>
    </submittedName>
</protein>
<sequence length="181" mass="21239">PSSKLLKEARKRLVYENVDFVQACLDKTDKKFRKGSFDVVVMVRVLHHIENPRQTFSVVERLLSRGGYLILEFPNKVHWKAIWANFAKGDFTYPLDIFTSDRRKRKKALPFYNFHPDEVKQELKDHDFRLIQTRSVSNIRSPLVKKYIPLSVLVFFERNLQKILASISFGPSIFILAQKKG</sequence>
<keyword evidence="2" id="KW-0489">Methyltransferase</keyword>
<dbReference type="Gene3D" id="3.40.50.150">
    <property type="entry name" value="Vaccinia Virus protein VP39"/>
    <property type="match status" value="1"/>
</dbReference>
<dbReference type="InterPro" id="IPR029063">
    <property type="entry name" value="SAM-dependent_MTases_sf"/>
</dbReference>
<dbReference type="AlphaFoldDB" id="A0A0G1C3C2"/>
<proteinExistence type="predicted"/>
<dbReference type="Proteomes" id="UP000034611">
    <property type="component" value="Unassembled WGS sequence"/>
</dbReference>
<dbReference type="Pfam" id="PF08241">
    <property type="entry name" value="Methyltransf_11"/>
    <property type="match status" value="1"/>
</dbReference>
<dbReference type="GO" id="GO:0032259">
    <property type="term" value="P:methylation"/>
    <property type="evidence" value="ECO:0007669"/>
    <property type="project" value="UniProtKB-KW"/>
</dbReference>
<organism evidence="2 3">
    <name type="scientific">Candidatus Woesebacteria bacterium GW2011_GWC1_43_10b</name>
    <dbReference type="NCBI Taxonomy" id="1618585"/>
    <lineage>
        <taxon>Bacteria</taxon>
        <taxon>Candidatus Woeseibacteriota</taxon>
    </lineage>
</organism>
<comment type="caution">
    <text evidence="2">The sequence shown here is derived from an EMBL/GenBank/DDBJ whole genome shotgun (WGS) entry which is preliminary data.</text>
</comment>
<gene>
    <name evidence="2" type="ORF">UV56_C0026G0007</name>
</gene>
<evidence type="ECO:0000259" key="1">
    <source>
        <dbReference type="Pfam" id="PF08241"/>
    </source>
</evidence>
<accession>A0A0G1C3C2</accession>
<feature type="non-terminal residue" evidence="2">
    <location>
        <position position="1"/>
    </location>
</feature>
<dbReference type="InterPro" id="IPR013216">
    <property type="entry name" value="Methyltransf_11"/>
</dbReference>
<dbReference type="SUPFAM" id="SSF53335">
    <property type="entry name" value="S-adenosyl-L-methionine-dependent methyltransferases"/>
    <property type="match status" value="1"/>
</dbReference>
<dbReference type="EMBL" id="LCEY01000026">
    <property type="protein sequence ID" value="KKS80150.1"/>
    <property type="molecule type" value="Genomic_DNA"/>
</dbReference>
<evidence type="ECO:0000313" key="3">
    <source>
        <dbReference type="Proteomes" id="UP000034611"/>
    </source>
</evidence>
<dbReference type="GO" id="GO:0008757">
    <property type="term" value="F:S-adenosylmethionine-dependent methyltransferase activity"/>
    <property type="evidence" value="ECO:0007669"/>
    <property type="project" value="InterPro"/>
</dbReference>
<dbReference type="PANTHER" id="PTHR43861">
    <property type="entry name" value="TRANS-ACONITATE 2-METHYLTRANSFERASE-RELATED"/>
    <property type="match status" value="1"/>
</dbReference>